<reference evidence="6 7" key="1">
    <citation type="submission" date="2024-02" db="EMBL/GenBank/DDBJ databases">
        <title>A draft genome for the cacao thread blight pathogen Marasmius crinis-equi.</title>
        <authorList>
            <person name="Cohen S.P."/>
            <person name="Baruah I.K."/>
            <person name="Amoako-Attah I."/>
            <person name="Bukari Y."/>
            <person name="Meinhardt L.W."/>
            <person name="Bailey B.A."/>
        </authorList>
    </citation>
    <scope>NUCLEOTIDE SEQUENCE [LARGE SCALE GENOMIC DNA]</scope>
    <source>
        <strain evidence="6 7">GH-76</strain>
    </source>
</reference>
<feature type="domain" description="RRM" evidence="5">
    <location>
        <begin position="611"/>
        <end position="684"/>
    </location>
</feature>
<dbReference type="SUPFAM" id="SSF54928">
    <property type="entry name" value="RNA-binding domain, RBD"/>
    <property type="match status" value="3"/>
</dbReference>
<evidence type="ECO:0000313" key="7">
    <source>
        <dbReference type="Proteomes" id="UP001465976"/>
    </source>
</evidence>
<dbReference type="Pfam" id="PF00076">
    <property type="entry name" value="RRM_1"/>
    <property type="match status" value="3"/>
</dbReference>
<dbReference type="CDD" id="cd00590">
    <property type="entry name" value="RRM_SF"/>
    <property type="match status" value="1"/>
</dbReference>
<evidence type="ECO:0000259" key="5">
    <source>
        <dbReference type="PROSITE" id="PS50102"/>
    </source>
</evidence>
<dbReference type="CDD" id="cd12296">
    <property type="entry name" value="RRM1_Prp24"/>
    <property type="match status" value="1"/>
</dbReference>
<feature type="domain" description="RRM" evidence="5">
    <location>
        <begin position="776"/>
        <end position="852"/>
    </location>
</feature>
<feature type="region of interest" description="Disordered" evidence="4">
    <location>
        <begin position="564"/>
        <end position="612"/>
    </location>
</feature>
<sequence length="1035" mass="115758">MDQEQALEAFANILNILSEKPYDFSSHLQHIRIASSLEGMETEAKAALETFTSFYAAGDEVWIPLIEAKESTTDMNSAQGVSELLALYEQAEGDYLSIPILKRHIEFVISRYEAYTTDGNAKPEEFGEMFSVERTRAHLTEVVNKGAGHLTESHLLWDQLQEWELGVLESATPAEKPSHIIHAQALLLNRLKEPHSNSDSTFQVYSTFTTNHKPPQEYESLLVAASKSRSQAVKAFQRRESFETELKQSGCSLETYSRYALHERRAKNADTLLLSTVYERAISEAAKRRFKEEVGAELTLRAFWCGYLDALRINNVEDSIQLSVLRRSVRSVPGSGEVWARYIRFLERADEQNVDLGNDNIPDVYAKAFSVNLLQSDVEQVIPVVLARAGSEKRRIEEGTSDDETLPTLISNVETGIELVHQASSAGDSRLRLEKFLSEIYRIAETLEGAVGVWQSATKFYKNSYLAWTAYTEALMKADQPDEARKTFSDISMKNLDWPEAIWEAWLAFEHLHGTVEQIEACMDKIEKAQYQVNMRRAKEAEKASMQAMQMAAEQQASVPVVEAPVPDVGGDDAMEVDSSSVDRGTKRPAEDDLSADGQKRARQGKDRENSTVFVSELSSDVTDDELISLFKDCGKIRETKITHLPNSTVATVEFLDRDAVPAALTKDKKRIRGNEMAVHLAWQSTLYITNFPESADDAYIRNLFGKYGTIFDVRWPSKKFKSTRRFCYLQYTSPKSAQSALELHGRELEPDLRINVYISNPERKKERTDHDANEREVYVAGLNKSTTKADLERFFGQYGPVKEVRLATDDNNNSKGFAFIEFEETGHAVRALEANNQDLKNRRIAVTLADPRAKGKNTKFDKATGLGRKAELKSRSVRITNLPPATQEGLLQQAIEKIAVVKRLEVFAEKGEALVEFDNAAVSDPTCSIKQLLKRVFNEQEAGKLLLRTEPLIFNGNTLSLSEETSPSSTSNAFIPRTAASRPKAGLGHKRKLVAPISQDTQPKAQSSAAQPARTSAGGAGKGQDDFRKMLGGK</sequence>
<evidence type="ECO:0000256" key="1">
    <source>
        <dbReference type="ARBA" id="ARBA00022737"/>
    </source>
</evidence>
<dbReference type="InterPro" id="IPR000504">
    <property type="entry name" value="RRM_dom"/>
</dbReference>
<dbReference type="PROSITE" id="PS50102">
    <property type="entry name" value="RRM"/>
    <property type="match status" value="3"/>
</dbReference>
<evidence type="ECO:0000256" key="4">
    <source>
        <dbReference type="SAM" id="MobiDB-lite"/>
    </source>
</evidence>
<name>A0ABR3FLF2_9AGAR</name>
<comment type="caution">
    <text evidence="6">The sequence shown here is derived from an EMBL/GenBank/DDBJ whole genome shotgun (WGS) entry which is preliminary data.</text>
</comment>
<keyword evidence="2 3" id="KW-0694">RNA-binding</keyword>
<protein>
    <submittedName>
        <fullName evidence="6">Splicing factor</fullName>
    </submittedName>
</protein>
<evidence type="ECO:0000256" key="3">
    <source>
        <dbReference type="PROSITE-ProRule" id="PRU00176"/>
    </source>
</evidence>
<dbReference type="CDD" id="cd12297">
    <property type="entry name" value="RRM2_Prp24"/>
    <property type="match status" value="1"/>
</dbReference>
<keyword evidence="1" id="KW-0677">Repeat</keyword>
<gene>
    <name evidence="6" type="primary">PRP24_1</name>
    <name evidence="6" type="ORF">V5O48_005926</name>
</gene>
<feature type="region of interest" description="Disordered" evidence="4">
    <location>
        <begin position="982"/>
        <end position="1035"/>
    </location>
</feature>
<dbReference type="InterPro" id="IPR034398">
    <property type="entry name" value="Prp24_RRM2"/>
</dbReference>
<dbReference type="InterPro" id="IPR035979">
    <property type="entry name" value="RBD_domain_sf"/>
</dbReference>
<feature type="compositionally biased region" description="Basic and acidic residues" evidence="4">
    <location>
        <begin position="1024"/>
        <end position="1035"/>
    </location>
</feature>
<dbReference type="PANTHER" id="PTHR24012">
    <property type="entry name" value="RNA BINDING PROTEIN"/>
    <property type="match status" value="1"/>
</dbReference>
<dbReference type="InterPro" id="IPR011990">
    <property type="entry name" value="TPR-like_helical_dom_sf"/>
</dbReference>
<keyword evidence="7" id="KW-1185">Reference proteome</keyword>
<proteinExistence type="predicted"/>
<dbReference type="Gene3D" id="3.30.70.330">
    <property type="match status" value="3"/>
</dbReference>
<dbReference type="Proteomes" id="UP001465976">
    <property type="component" value="Unassembled WGS sequence"/>
</dbReference>
<feature type="compositionally biased region" description="Basic and acidic residues" evidence="4">
    <location>
        <begin position="598"/>
        <end position="610"/>
    </location>
</feature>
<dbReference type="InterPro" id="IPR034397">
    <property type="entry name" value="Prp24_RRM1"/>
</dbReference>
<evidence type="ECO:0000313" key="6">
    <source>
        <dbReference type="EMBL" id="KAL0576045.1"/>
    </source>
</evidence>
<feature type="domain" description="RRM" evidence="5">
    <location>
        <begin position="685"/>
        <end position="762"/>
    </location>
</feature>
<dbReference type="InterPro" id="IPR012677">
    <property type="entry name" value="Nucleotide-bd_a/b_plait_sf"/>
</dbReference>
<dbReference type="SMART" id="SM00360">
    <property type="entry name" value="RRM"/>
    <property type="match status" value="4"/>
</dbReference>
<dbReference type="Gene3D" id="1.25.40.10">
    <property type="entry name" value="Tetratricopeptide repeat domain"/>
    <property type="match status" value="2"/>
</dbReference>
<evidence type="ECO:0000256" key="2">
    <source>
        <dbReference type="ARBA" id="ARBA00022884"/>
    </source>
</evidence>
<organism evidence="6 7">
    <name type="scientific">Marasmius crinis-equi</name>
    <dbReference type="NCBI Taxonomy" id="585013"/>
    <lineage>
        <taxon>Eukaryota</taxon>
        <taxon>Fungi</taxon>
        <taxon>Dikarya</taxon>
        <taxon>Basidiomycota</taxon>
        <taxon>Agaricomycotina</taxon>
        <taxon>Agaricomycetes</taxon>
        <taxon>Agaricomycetidae</taxon>
        <taxon>Agaricales</taxon>
        <taxon>Marasmiineae</taxon>
        <taxon>Marasmiaceae</taxon>
        <taxon>Marasmius</taxon>
    </lineage>
</organism>
<dbReference type="SUPFAM" id="SSF48452">
    <property type="entry name" value="TPR-like"/>
    <property type="match status" value="1"/>
</dbReference>
<feature type="compositionally biased region" description="Low complexity" evidence="4">
    <location>
        <begin position="1003"/>
        <end position="1014"/>
    </location>
</feature>
<accession>A0ABR3FLF2</accession>
<dbReference type="EMBL" id="JBAHYK010000251">
    <property type="protein sequence ID" value="KAL0576045.1"/>
    <property type="molecule type" value="Genomic_DNA"/>
</dbReference>